<proteinExistence type="predicted"/>
<comment type="caution">
    <text evidence="4">The sequence shown here is derived from an EMBL/GenBank/DDBJ whole genome shotgun (WGS) entry which is preliminary data.</text>
</comment>
<dbReference type="Pfam" id="PF03060">
    <property type="entry name" value="NMO"/>
    <property type="match status" value="1"/>
</dbReference>
<dbReference type="InterPro" id="IPR013785">
    <property type="entry name" value="Aldolase_TIM"/>
</dbReference>
<dbReference type="PANTHER" id="PTHR32332:SF33">
    <property type="entry name" value="NITRONATE MONOOXYGENASE DOMAIN-CONTAINING PROTEIN"/>
    <property type="match status" value="1"/>
</dbReference>
<name>A0A7V5CSY5_9BACT</name>
<dbReference type="CDD" id="cd04730">
    <property type="entry name" value="NPD_like"/>
    <property type="match status" value="1"/>
</dbReference>
<dbReference type="AlphaFoldDB" id="A0A7V5CSY5"/>
<dbReference type="PANTHER" id="PTHR32332">
    <property type="entry name" value="2-NITROPROPANE DIOXYGENASE"/>
    <property type="match status" value="1"/>
</dbReference>
<dbReference type="EMBL" id="DTKL01000025">
    <property type="protein sequence ID" value="HGY93989.1"/>
    <property type="molecule type" value="Genomic_DNA"/>
</dbReference>
<organism evidence="4">
    <name type="scientific">Acidobacterium capsulatum</name>
    <dbReference type="NCBI Taxonomy" id="33075"/>
    <lineage>
        <taxon>Bacteria</taxon>
        <taxon>Pseudomonadati</taxon>
        <taxon>Acidobacteriota</taxon>
        <taxon>Terriglobia</taxon>
        <taxon>Terriglobales</taxon>
        <taxon>Acidobacteriaceae</taxon>
        <taxon>Acidobacterium</taxon>
    </lineage>
</organism>
<evidence type="ECO:0000256" key="1">
    <source>
        <dbReference type="ARBA" id="ARBA00022630"/>
    </source>
</evidence>
<protein>
    <submittedName>
        <fullName evidence="4">Nitronate monooxygenase</fullName>
    </submittedName>
</protein>
<evidence type="ECO:0000256" key="2">
    <source>
        <dbReference type="ARBA" id="ARBA00022643"/>
    </source>
</evidence>
<keyword evidence="4" id="KW-0503">Monooxygenase</keyword>
<evidence type="ECO:0000313" key="4">
    <source>
        <dbReference type="EMBL" id="HGY93989.1"/>
    </source>
</evidence>
<dbReference type="GO" id="GO:0018580">
    <property type="term" value="F:nitronate monooxygenase activity"/>
    <property type="evidence" value="ECO:0007669"/>
    <property type="project" value="InterPro"/>
</dbReference>
<reference evidence="4" key="1">
    <citation type="journal article" date="2020" name="mSystems">
        <title>Genome- and Community-Level Interaction Insights into Carbon Utilization and Element Cycling Functions of Hydrothermarchaeota in Hydrothermal Sediment.</title>
        <authorList>
            <person name="Zhou Z."/>
            <person name="Liu Y."/>
            <person name="Xu W."/>
            <person name="Pan J."/>
            <person name="Luo Z.H."/>
            <person name="Li M."/>
        </authorList>
    </citation>
    <scope>NUCLEOTIDE SEQUENCE [LARGE SCALE GENOMIC DNA]</scope>
    <source>
        <strain evidence="4">SpSt-855</strain>
    </source>
</reference>
<evidence type="ECO:0000256" key="3">
    <source>
        <dbReference type="ARBA" id="ARBA00023002"/>
    </source>
</evidence>
<keyword evidence="2" id="KW-0288">FMN</keyword>
<dbReference type="InterPro" id="IPR004136">
    <property type="entry name" value="NMO"/>
</dbReference>
<dbReference type="Gene3D" id="3.20.20.70">
    <property type="entry name" value="Aldolase class I"/>
    <property type="match status" value="2"/>
</dbReference>
<accession>A0A7V5CSY5</accession>
<dbReference type="SUPFAM" id="SSF51412">
    <property type="entry name" value="Inosine monophosphate dehydrogenase (IMPDH)"/>
    <property type="match status" value="1"/>
</dbReference>
<sequence>MTSYPLIIQGGMGAGVSNWRLAQAVSRTGQLGVVSGTALDQILVLRLQDGDPGGHMRRGLDAFPFPAMAARIYREYFIPGDKRKDAPYRLLPAHTRDTPRQITELCIVSNFVEVYLARQRHANPVGINYLEKIQMAHLPSIYGAMLAGAGYILMGAGIPLKIPGILDRLALHQLVEYELSVKGAREGDRFVMQFDPAEYLDHPLPPLGRPQFLPIVSSNTLAATMLKKANGTVDGLIVEMRKAGGHNAPPRGKLQLSGSGEPVYGDRDIVNLEKLREIDIPFWLAGGYGHPGKLEEALAQGASGIQVGTAFEFAIESGLRDDYKAALLAQAIAGCGHVFTDPLASPTGFPFKVAQLLGTCSEPEVYAARARICDIGALREIYLNPGGELGYRCASEPITLYTSKGGDPEEAAGRKCICNALLANIGHPQIRNGQRMEPGLVTAGDDLNTIRDFLGTGHSTYSAQDVISALLSGTPAPAHSAHTVP</sequence>
<gene>
    <name evidence="4" type="ORF">ENW50_04795</name>
</gene>
<keyword evidence="1" id="KW-0285">Flavoprotein</keyword>
<keyword evidence="3" id="KW-0560">Oxidoreductase</keyword>